<comment type="caution">
    <text evidence="3">The sequence shown here is derived from an EMBL/GenBank/DDBJ whole genome shotgun (WGS) entry which is preliminary data.</text>
</comment>
<dbReference type="Gene3D" id="3.60.40.10">
    <property type="entry name" value="PPM-type phosphatase domain"/>
    <property type="match status" value="1"/>
</dbReference>
<dbReference type="GO" id="GO:0004722">
    <property type="term" value="F:protein serine/threonine phosphatase activity"/>
    <property type="evidence" value="ECO:0007669"/>
    <property type="project" value="UniProtKB-EC"/>
</dbReference>
<evidence type="ECO:0000256" key="1">
    <source>
        <dbReference type="ARBA" id="ARBA00022801"/>
    </source>
</evidence>
<dbReference type="Pfam" id="PF07228">
    <property type="entry name" value="SpoIIE"/>
    <property type="match status" value="1"/>
</dbReference>
<dbReference type="InterPro" id="IPR036457">
    <property type="entry name" value="PPM-type-like_dom_sf"/>
</dbReference>
<reference evidence="3 4" key="1">
    <citation type="submission" date="2023-05" db="EMBL/GenBank/DDBJ databases">
        <title>Streptantibioticus silvisoli sp. nov., acidotolerant actinomycetes 1 from pine litter.</title>
        <authorList>
            <person name="Swiecimska M."/>
            <person name="Golinska P."/>
            <person name="Sangal V."/>
            <person name="Wachnowicz B."/>
            <person name="Goodfellow M."/>
        </authorList>
    </citation>
    <scope>NUCLEOTIDE SEQUENCE [LARGE SCALE GENOMIC DNA]</scope>
    <source>
        <strain evidence="3 4">DSM 42109</strain>
    </source>
</reference>
<feature type="domain" description="PPM-type phosphatase" evidence="2">
    <location>
        <begin position="188"/>
        <end position="403"/>
    </location>
</feature>
<proteinExistence type="predicted"/>
<dbReference type="SUPFAM" id="SSF81606">
    <property type="entry name" value="PP2C-like"/>
    <property type="match status" value="1"/>
</dbReference>
<dbReference type="EMBL" id="JANCPR020000010">
    <property type="protein sequence ID" value="MDJ1132803.1"/>
    <property type="molecule type" value="Genomic_DNA"/>
</dbReference>
<accession>A0ABT6ZUS2</accession>
<dbReference type="PANTHER" id="PTHR43156">
    <property type="entry name" value="STAGE II SPORULATION PROTEIN E-RELATED"/>
    <property type="match status" value="1"/>
</dbReference>
<evidence type="ECO:0000313" key="4">
    <source>
        <dbReference type="Proteomes" id="UP001214441"/>
    </source>
</evidence>
<evidence type="ECO:0000313" key="3">
    <source>
        <dbReference type="EMBL" id="MDJ1132803.1"/>
    </source>
</evidence>
<dbReference type="SMART" id="SM00331">
    <property type="entry name" value="PP2C_SIG"/>
    <property type="match status" value="1"/>
</dbReference>
<dbReference type="EC" id="3.1.3.16" evidence="3"/>
<protein>
    <submittedName>
        <fullName evidence="3">PP2C family protein-serine/threonine phosphatase</fullName>
        <ecNumber evidence="3">3.1.3.16</ecNumber>
    </submittedName>
</protein>
<dbReference type="PROSITE" id="PS51746">
    <property type="entry name" value="PPM_2"/>
    <property type="match status" value="1"/>
</dbReference>
<keyword evidence="1 3" id="KW-0378">Hydrolase</keyword>
<dbReference type="RefSeq" id="WP_274040156.1">
    <property type="nucleotide sequence ID" value="NZ_JANCPR020000010.1"/>
</dbReference>
<dbReference type="SUPFAM" id="SSF55781">
    <property type="entry name" value="GAF domain-like"/>
    <property type="match status" value="1"/>
</dbReference>
<dbReference type="InterPro" id="IPR001932">
    <property type="entry name" value="PPM-type_phosphatase-like_dom"/>
</dbReference>
<gene>
    <name evidence="3" type="ORF">NMN56_012720</name>
</gene>
<dbReference type="Proteomes" id="UP001214441">
    <property type="component" value="Unassembled WGS sequence"/>
</dbReference>
<keyword evidence="4" id="KW-1185">Reference proteome</keyword>
<dbReference type="PANTHER" id="PTHR43156:SF2">
    <property type="entry name" value="STAGE II SPORULATION PROTEIN E"/>
    <property type="match status" value="1"/>
</dbReference>
<sequence length="421" mass="46454">MVTYSGHARMLGELVVAGQLSTFDQLPQLLMRHIPMAGWSEARIYISDLQQKVLTQLPDRGDPEQDPGSGSETVPEVLYVDGTVGGRVFQLGEIIVVPGALRDEWWVPLISGGERIGVLRLTGPSDDKRRGTTVEEELRQLAGLVSMMLLGKRLTSDAYGKLVRRARMNIAAEMEWRQMPPRTSATNRVVVSSLMEPAYEVSGDAFDYAFSDSTVHLCVFDAMGHDTASGLVASLAVSTCRAARMDGADLQRTARDIEEAIVGQYGDNTFVTGIIAELDAKTGTLEWVNRGHPAPVIIRDSRYPVELRKKPDVPLGVRCDEREPVRSDRLQPGDRLVLYTDGITEARSPSGEQFGLERFTDFLVRHNADFLPAPETLRRLIAHHLDYHGGTLNDDATALLLEWHGPTPYPPGRAEYVVGLP</sequence>
<name>A0ABT6ZUS2_9ACTN</name>
<evidence type="ECO:0000259" key="2">
    <source>
        <dbReference type="PROSITE" id="PS51746"/>
    </source>
</evidence>
<dbReference type="InterPro" id="IPR052016">
    <property type="entry name" value="Bact_Sigma-Reg"/>
</dbReference>
<organism evidence="3 4">
    <name type="scientific">Streptomyces iconiensis</name>
    <dbReference type="NCBI Taxonomy" id="1384038"/>
    <lineage>
        <taxon>Bacteria</taxon>
        <taxon>Bacillati</taxon>
        <taxon>Actinomycetota</taxon>
        <taxon>Actinomycetes</taxon>
        <taxon>Kitasatosporales</taxon>
        <taxon>Streptomycetaceae</taxon>
        <taxon>Streptomyces</taxon>
    </lineage>
</organism>